<keyword evidence="2" id="KW-1185">Reference proteome</keyword>
<dbReference type="Proteomes" id="UP000189941">
    <property type="component" value="Unassembled WGS sequence"/>
</dbReference>
<sequence>MCEWLHISCPRIMRLIFELVLDAVKEMEKVEGCYIYSVGIATEDHSKVYIYEV</sequence>
<name>A0A1T4JMT6_9LACT</name>
<evidence type="ECO:0000313" key="2">
    <source>
        <dbReference type="Proteomes" id="UP000189941"/>
    </source>
</evidence>
<protein>
    <submittedName>
        <fullName evidence="1">Uncharacterized protein</fullName>
    </submittedName>
</protein>
<accession>A0A1T4JMT6</accession>
<evidence type="ECO:0000313" key="1">
    <source>
        <dbReference type="EMBL" id="SJZ31500.1"/>
    </source>
</evidence>
<reference evidence="2" key="1">
    <citation type="submission" date="2017-02" db="EMBL/GenBank/DDBJ databases">
        <authorList>
            <person name="Varghese N."/>
            <person name="Submissions S."/>
        </authorList>
    </citation>
    <scope>NUCLEOTIDE SEQUENCE [LARGE SCALE GENOMIC DNA]</scope>
    <source>
        <strain evidence="2">DSM 15739</strain>
    </source>
</reference>
<proteinExistence type="predicted"/>
<organism evidence="1 2">
    <name type="scientific">Globicatella sulfidifaciens DSM 15739</name>
    <dbReference type="NCBI Taxonomy" id="1121925"/>
    <lineage>
        <taxon>Bacteria</taxon>
        <taxon>Bacillati</taxon>
        <taxon>Bacillota</taxon>
        <taxon>Bacilli</taxon>
        <taxon>Lactobacillales</taxon>
        <taxon>Aerococcaceae</taxon>
        <taxon>Globicatella</taxon>
    </lineage>
</organism>
<dbReference type="AlphaFoldDB" id="A0A1T4JMT6"/>
<dbReference type="EMBL" id="FUWO01000001">
    <property type="protein sequence ID" value="SJZ31500.1"/>
    <property type="molecule type" value="Genomic_DNA"/>
</dbReference>
<gene>
    <name evidence="1" type="ORF">SAMN02746011_00207</name>
</gene>